<dbReference type="GO" id="GO:0055087">
    <property type="term" value="C:Ski complex"/>
    <property type="evidence" value="ECO:0000318"/>
    <property type="project" value="GO_Central"/>
</dbReference>
<evidence type="ECO:0000256" key="3">
    <source>
        <dbReference type="ARBA" id="ARBA00022490"/>
    </source>
</evidence>
<evidence type="ECO:0000256" key="9">
    <source>
        <dbReference type="SAM" id="MobiDB-lite"/>
    </source>
</evidence>
<feature type="compositionally biased region" description="Basic and acidic residues" evidence="9">
    <location>
        <begin position="243"/>
        <end position="253"/>
    </location>
</feature>
<evidence type="ECO:0000256" key="2">
    <source>
        <dbReference type="ARBA" id="ARBA00010140"/>
    </source>
</evidence>
<dbReference type="FunCoup" id="F4NVS6">
    <property type="interactions" value="376"/>
</dbReference>
<dbReference type="SMART" id="SM00487">
    <property type="entry name" value="DEXDc"/>
    <property type="match status" value="1"/>
</dbReference>
<dbReference type="PROSITE" id="PS51194">
    <property type="entry name" value="HELICASE_CTER"/>
    <property type="match status" value="1"/>
</dbReference>
<evidence type="ECO:0000256" key="8">
    <source>
        <dbReference type="ARBA" id="ARBA00022884"/>
    </source>
</evidence>
<feature type="compositionally biased region" description="Gly residues" evidence="9">
    <location>
        <begin position="254"/>
        <end position="263"/>
    </location>
</feature>
<evidence type="ECO:0000256" key="7">
    <source>
        <dbReference type="ARBA" id="ARBA00022840"/>
    </source>
</evidence>
<dbReference type="InterPro" id="IPR011545">
    <property type="entry name" value="DEAD/DEAH_box_helicase_dom"/>
</dbReference>
<dbReference type="SMART" id="SM00490">
    <property type="entry name" value="HELICc"/>
    <property type="match status" value="1"/>
</dbReference>
<dbReference type="STRING" id="684364.F4NVS6"/>
<dbReference type="Pfam" id="PF08148">
    <property type="entry name" value="DSHCT"/>
    <property type="match status" value="1"/>
</dbReference>
<dbReference type="InterPro" id="IPR027417">
    <property type="entry name" value="P-loop_NTPase"/>
</dbReference>
<dbReference type="InterPro" id="IPR001650">
    <property type="entry name" value="Helicase_C-like"/>
</dbReference>
<dbReference type="GeneID" id="18244010"/>
<dbReference type="EMBL" id="GL882879">
    <property type="protein sequence ID" value="EGF84139.1"/>
    <property type="molecule type" value="Genomic_DNA"/>
</dbReference>
<sequence length="868" mass="97374">KEWAHVVDVNQGFPEFHDLVPELAHQFPFELDIFQKRAVYHLENSESVFVAAHTSAGKTVVAEYAIALAQKRMTRAIYTSPIKALSNQKFRDFRETFDDVGILTGDVQIKPEASCLIMTTEILRSMLYRGADLIRDVEFVIFDEVHYVNDAERGVVWEEVIIMLPSHVSLILLSATVPNTKEFADWVGRTKQKDIYVISTLKRPVPLEHYLYFEKDCYKIVDSTKTFIPAGYKKAYDAVNPPKKEVVKSDSGRGRGAGRGGGQSSQVARPSQSSGKSYGGPSDKNLYTHLIGMLKKRVLLPAIIFTFSKRKCEEYANTLSNTDLTLGSSEKSEIHVFIERSLVCLKGSDRELPQVMRMRELLGRGIAVHHSGLLPILKEMVEILFTRGLVKVLFATETFAMGVNAPAKCVVFSMIRKHDGVGFRNLLPGEYTQMSGRAGRRGLDDTGMVIIANSNDIPDQTTLNQMILGTPTKLASQFRVTYNMILNLLRVEAIKVEDMIKRSFSENINQKALPGQQKMHNEAIVLRTSSNTSNPILMHNAQNAVRDINNGVLGKQSLTNVVLTFLNIQLDADLVLDQKDTVEILNTLNQLQKFGNDIFALGTIPEYDWSKIREADFQNGFYEKQNLLRQLANYQCSMCPDLAIHYGLVHKERQLQIQISELAHSISDQNLQLLPDYHQRVDVLKCLGFVDSNSIVQIKGRVACEINTADELILTELILDNFLADYEPAEIVALLSCFVFQEKSQSEPVLTSKLEKGVKVITELAIKIAEVQHSCGLDVRKDDALAGLKFGLVEVVYEWARGLPFKHITDLTDVLEGSIVRCIVRLSETCREVSGAARLLGDAGLYKKMEEAAELIRRDIVFAASLYF</sequence>
<dbReference type="HOGENOM" id="CLU_002902_0_0_1"/>
<comment type="subcellular location">
    <subcellularLocation>
        <location evidence="1">Cytoplasm</location>
    </subcellularLocation>
</comment>
<dbReference type="GO" id="GO:0016787">
    <property type="term" value="F:hydrolase activity"/>
    <property type="evidence" value="ECO:0007669"/>
    <property type="project" value="UniProtKB-KW"/>
</dbReference>
<dbReference type="GO" id="GO:0070478">
    <property type="term" value="P:nuclear-transcribed mRNA catabolic process, 3'-5' exonucleolytic nonsense-mediated decay"/>
    <property type="evidence" value="ECO:0000318"/>
    <property type="project" value="GO_Central"/>
</dbReference>
<dbReference type="InParanoid" id="F4NVS6"/>
<keyword evidence="3" id="KW-0963">Cytoplasm</keyword>
<comment type="similarity">
    <text evidence="2">Belongs to the helicase family. SKI2 subfamily.</text>
</comment>
<evidence type="ECO:0008006" key="14">
    <source>
        <dbReference type="Google" id="ProtNLM"/>
    </source>
</evidence>
<name>F4NVS6_BATDJ</name>
<evidence type="ECO:0000256" key="5">
    <source>
        <dbReference type="ARBA" id="ARBA00022801"/>
    </source>
</evidence>
<dbReference type="Pfam" id="PF00271">
    <property type="entry name" value="Helicase_C"/>
    <property type="match status" value="1"/>
</dbReference>
<dbReference type="PROSITE" id="PS51192">
    <property type="entry name" value="HELICASE_ATP_BIND_1"/>
    <property type="match status" value="1"/>
</dbReference>
<keyword evidence="7" id="KW-0067">ATP-binding</keyword>
<evidence type="ECO:0000313" key="12">
    <source>
        <dbReference type="EMBL" id="EGF84139.1"/>
    </source>
</evidence>
<dbReference type="InterPro" id="IPR012961">
    <property type="entry name" value="Ski2/MTR4_C"/>
</dbReference>
<reference evidence="12 13" key="1">
    <citation type="submission" date="2009-12" db="EMBL/GenBank/DDBJ databases">
        <title>The draft genome of Batrachochytrium dendrobatidis.</title>
        <authorList>
            <consortium name="US DOE Joint Genome Institute (JGI-PGF)"/>
            <person name="Kuo A."/>
            <person name="Salamov A."/>
            <person name="Schmutz J."/>
            <person name="Lucas S."/>
            <person name="Pitluck S."/>
            <person name="Rosenblum E."/>
            <person name="Stajich J."/>
            <person name="Eisen M."/>
            <person name="Grigoriev I.V."/>
        </authorList>
    </citation>
    <scope>NUCLEOTIDE SEQUENCE [LARGE SCALE GENOMIC DNA]</scope>
    <source>
        <strain evidence="13">JAM81 / FGSC 10211</strain>
    </source>
</reference>
<dbReference type="PANTHER" id="PTHR12131:SF1">
    <property type="entry name" value="ATP-DEPENDENT RNA HELICASE SUPV3L1, MITOCHONDRIAL-RELATED"/>
    <property type="match status" value="1"/>
</dbReference>
<dbReference type="AlphaFoldDB" id="F4NVS6"/>
<dbReference type="FunFam" id="3.40.50.300:FF:000987">
    <property type="entry name" value="DEAD/DEAH box RNA helicase"/>
    <property type="match status" value="1"/>
</dbReference>
<dbReference type="GO" id="GO:0003723">
    <property type="term" value="F:RNA binding"/>
    <property type="evidence" value="ECO:0007669"/>
    <property type="project" value="UniProtKB-KW"/>
</dbReference>
<keyword evidence="13" id="KW-1185">Reference proteome</keyword>
<evidence type="ECO:0000256" key="1">
    <source>
        <dbReference type="ARBA" id="ARBA00004496"/>
    </source>
</evidence>
<dbReference type="PIRSF" id="PIRSF005198">
    <property type="entry name" value="Antiviral_helicase_SKI2"/>
    <property type="match status" value="1"/>
</dbReference>
<dbReference type="InterPro" id="IPR014001">
    <property type="entry name" value="Helicase_ATP-bd"/>
</dbReference>
<evidence type="ECO:0000259" key="11">
    <source>
        <dbReference type="PROSITE" id="PS51194"/>
    </source>
</evidence>
<dbReference type="InterPro" id="IPR050699">
    <property type="entry name" value="RNA-DNA_Helicase"/>
</dbReference>
<evidence type="ECO:0000259" key="10">
    <source>
        <dbReference type="PROSITE" id="PS51192"/>
    </source>
</evidence>
<keyword evidence="6" id="KW-0347">Helicase</keyword>
<dbReference type="SUPFAM" id="SSF52540">
    <property type="entry name" value="P-loop containing nucleoside triphosphate hydrolases"/>
    <property type="match status" value="1"/>
</dbReference>
<gene>
    <name evidence="12" type="ORF">BATDEDRAFT_9076</name>
</gene>
<dbReference type="Pfam" id="PF00270">
    <property type="entry name" value="DEAD"/>
    <property type="match status" value="1"/>
</dbReference>
<feature type="region of interest" description="Disordered" evidence="9">
    <location>
        <begin position="243"/>
        <end position="281"/>
    </location>
</feature>
<dbReference type="SMART" id="SM01142">
    <property type="entry name" value="DSHCT"/>
    <property type="match status" value="1"/>
</dbReference>
<dbReference type="GO" id="GO:0003724">
    <property type="term" value="F:RNA helicase activity"/>
    <property type="evidence" value="ECO:0000318"/>
    <property type="project" value="GO_Central"/>
</dbReference>
<protein>
    <recommendedName>
        <fullName evidence="14">Antiviral helicase</fullName>
    </recommendedName>
</protein>
<dbReference type="RefSeq" id="XP_006675073.1">
    <property type="nucleotide sequence ID" value="XM_006675010.1"/>
</dbReference>
<dbReference type="CDD" id="cd18795">
    <property type="entry name" value="SF2_C_Ski2"/>
    <property type="match status" value="1"/>
</dbReference>
<dbReference type="Pfam" id="PF13234">
    <property type="entry name" value="MTR4_beta-barrel"/>
    <property type="match status" value="1"/>
</dbReference>
<dbReference type="FunFam" id="1.10.3380.30:FF:000001">
    <property type="entry name" value="Ski2 ATP-dependent RNA helicase"/>
    <property type="match status" value="1"/>
</dbReference>
<dbReference type="Gene3D" id="1.10.3380.30">
    <property type="match status" value="2"/>
</dbReference>
<evidence type="ECO:0000313" key="13">
    <source>
        <dbReference type="Proteomes" id="UP000007241"/>
    </source>
</evidence>
<dbReference type="InterPro" id="IPR025696">
    <property type="entry name" value="Beta-barrel_MTR4"/>
</dbReference>
<feature type="domain" description="Helicase C-terminal" evidence="11">
    <location>
        <begin position="293"/>
        <end position="489"/>
    </location>
</feature>
<organism evidence="12 13">
    <name type="scientific">Batrachochytrium dendrobatidis (strain JAM81 / FGSC 10211)</name>
    <name type="common">Frog chytrid fungus</name>
    <dbReference type="NCBI Taxonomy" id="684364"/>
    <lineage>
        <taxon>Eukaryota</taxon>
        <taxon>Fungi</taxon>
        <taxon>Fungi incertae sedis</taxon>
        <taxon>Chytridiomycota</taxon>
        <taxon>Chytridiomycota incertae sedis</taxon>
        <taxon>Chytridiomycetes</taxon>
        <taxon>Rhizophydiales</taxon>
        <taxon>Rhizophydiales incertae sedis</taxon>
        <taxon>Batrachochytrium</taxon>
    </lineage>
</organism>
<feature type="compositionally biased region" description="Polar residues" evidence="9">
    <location>
        <begin position="264"/>
        <end position="276"/>
    </location>
</feature>
<dbReference type="Gene3D" id="3.40.50.300">
    <property type="entry name" value="P-loop containing nucleotide triphosphate hydrolases"/>
    <property type="match status" value="2"/>
</dbReference>
<keyword evidence="4" id="KW-0547">Nucleotide-binding</keyword>
<accession>F4NVS6</accession>
<dbReference type="OrthoDB" id="64767at2759"/>
<dbReference type="PANTHER" id="PTHR12131">
    <property type="entry name" value="ATP-DEPENDENT RNA AND DNA HELICASE"/>
    <property type="match status" value="1"/>
</dbReference>
<keyword evidence="5" id="KW-0378">Hydrolase</keyword>
<feature type="non-terminal residue" evidence="12">
    <location>
        <position position="1"/>
    </location>
</feature>
<dbReference type="InterPro" id="IPR048392">
    <property type="entry name" value="MTR4-like_stalk"/>
</dbReference>
<evidence type="ECO:0000256" key="6">
    <source>
        <dbReference type="ARBA" id="ARBA00022806"/>
    </source>
</evidence>
<keyword evidence="8" id="KW-0694">RNA-binding</keyword>
<feature type="domain" description="Helicase ATP-binding" evidence="10">
    <location>
        <begin position="39"/>
        <end position="195"/>
    </location>
</feature>
<evidence type="ECO:0000256" key="4">
    <source>
        <dbReference type="ARBA" id="ARBA00022741"/>
    </source>
</evidence>
<dbReference type="Proteomes" id="UP000007241">
    <property type="component" value="Unassembled WGS sequence"/>
</dbReference>
<dbReference type="FunFam" id="3.40.50.300:FF:000354">
    <property type="entry name" value="ATP-dependent RNA helicase SKI2"/>
    <property type="match status" value="1"/>
</dbReference>
<dbReference type="Pfam" id="PF21408">
    <property type="entry name" value="MTR4-like_stalk"/>
    <property type="match status" value="1"/>
</dbReference>
<dbReference type="InterPro" id="IPR016438">
    <property type="entry name" value="SKI2-like"/>
</dbReference>
<dbReference type="OMA" id="DHVNIIM"/>
<dbReference type="GO" id="GO:0005524">
    <property type="term" value="F:ATP binding"/>
    <property type="evidence" value="ECO:0007669"/>
    <property type="project" value="UniProtKB-KW"/>
</dbReference>
<proteinExistence type="inferred from homology"/>